<dbReference type="EMBL" id="PHUF01000007">
    <property type="protein sequence ID" value="PKB13409.1"/>
    <property type="molecule type" value="Genomic_DNA"/>
</dbReference>
<dbReference type="PANTHER" id="PTHR44051">
    <property type="entry name" value="GLUTATHIONE S-TRANSFERASE-RELATED"/>
    <property type="match status" value="1"/>
</dbReference>
<accession>A0A2N0H3B4</accession>
<comment type="caution">
    <text evidence="3">The sequence shown here is derived from an EMBL/GenBank/DDBJ whole genome shotgun (WGS) entry which is preliminary data.</text>
</comment>
<dbReference type="InterPro" id="IPR004045">
    <property type="entry name" value="Glutathione_S-Trfase_N"/>
</dbReference>
<evidence type="ECO:0000313" key="3">
    <source>
        <dbReference type="EMBL" id="PKB13409.1"/>
    </source>
</evidence>
<dbReference type="SFLD" id="SFLDS00019">
    <property type="entry name" value="Glutathione_Transferase_(cytos"/>
    <property type="match status" value="1"/>
</dbReference>
<evidence type="ECO:0000259" key="1">
    <source>
        <dbReference type="PROSITE" id="PS50404"/>
    </source>
</evidence>
<dbReference type="CDD" id="cd03048">
    <property type="entry name" value="GST_N_Ure2p_like"/>
    <property type="match status" value="1"/>
</dbReference>
<keyword evidence="4" id="KW-1185">Reference proteome</keyword>
<dbReference type="Gene3D" id="1.20.1050.10">
    <property type="match status" value="1"/>
</dbReference>
<dbReference type="SUPFAM" id="SSF52833">
    <property type="entry name" value="Thioredoxin-like"/>
    <property type="match status" value="1"/>
</dbReference>
<dbReference type="InterPro" id="IPR040079">
    <property type="entry name" value="Glutathione_S-Trfase"/>
</dbReference>
<evidence type="ECO:0000259" key="2">
    <source>
        <dbReference type="PROSITE" id="PS50405"/>
    </source>
</evidence>
<dbReference type="PROSITE" id="PS50404">
    <property type="entry name" value="GST_NTER"/>
    <property type="match status" value="1"/>
</dbReference>
<organism evidence="3 4">
    <name type="scientific">Novosphingobium kunmingense</name>
    <dbReference type="NCBI Taxonomy" id="1211806"/>
    <lineage>
        <taxon>Bacteria</taxon>
        <taxon>Pseudomonadati</taxon>
        <taxon>Pseudomonadota</taxon>
        <taxon>Alphaproteobacteria</taxon>
        <taxon>Sphingomonadales</taxon>
        <taxon>Sphingomonadaceae</taxon>
        <taxon>Novosphingobium</taxon>
    </lineage>
</organism>
<evidence type="ECO:0000313" key="4">
    <source>
        <dbReference type="Proteomes" id="UP000232587"/>
    </source>
</evidence>
<dbReference type="Proteomes" id="UP000232587">
    <property type="component" value="Unassembled WGS sequence"/>
</dbReference>
<dbReference type="InterPro" id="IPR036249">
    <property type="entry name" value="Thioredoxin-like_sf"/>
</dbReference>
<dbReference type="InterPro" id="IPR004046">
    <property type="entry name" value="GST_C"/>
</dbReference>
<dbReference type="SFLD" id="SFLDG00358">
    <property type="entry name" value="Main_(cytGST)"/>
    <property type="match status" value="1"/>
</dbReference>
<dbReference type="SFLD" id="SFLDG01151">
    <property type="entry name" value="Main.2:_Nu-like"/>
    <property type="match status" value="1"/>
</dbReference>
<reference evidence="3 4" key="1">
    <citation type="submission" date="2017-11" db="EMBL/GenBank/DDBJ databases">
        <title>Genomic Encyclopedia of Type Strains, Phase III (KMG-III): the genomes of soil and plant-associated and newly described type strains.</title>
        <authorList>
            <person name="Whitman W."/>
        </authorList>
    </citation>
    <scope>NUCLEOTIDE SEQUENCE [LARGE SCALE GENOMIC DNA]</scope>
    <source>
        <strain evidence="3 4">CGMCC 1.12274</strain>
    </source>
</reference>
<feature type="domain" description="GST C-terminal" evidence="2">
    <location>
        <begin position="90"/>
        <end position="217"/>
    </location>
</feature>
<dbReference type="Pfam" id="PF13409">
    <property type="entry name" value="GST_N_2"/>
    <property type="match status" value="1"/>
</dbReference>
<dbReference type="Pfam" id="PF00043">
    <property type="entry name" value="GST_C"/>
    <property type="match status" value="1"/>
</dbReference>
<dbReference type="PANTHER" id="PTHR44051:SF19">
    <property type="entry name" value="DISULFIDE-BOND OXIDOREDUCTASE YFCG"/>
    <property type="match status" value="1"/>
</dbReference>
<feature type="domain" description="GST N-terminal" evidence="1">
    <location>
        <begin position="1"/>
        <end position="87"/>
    </location>
</feature>
<proteinExistence type="predicted"/>
<gene>
    <name evidence="3" type="ORF">B0I00_3208</name>
</gene>
<dbReference type="SUPFAM" id="SSF47616">
    <property type="entry name" value="GST C-terminal domain-like"/>
    <property type="match status" value="1"/>
</dbReference>
<name>A0A2N0H3B4_9SPHN</name>
<dbReference type="Gene3D" id="3.40.30.10">
    <property type="entry name" value="Glutaredoxin"/>
    <property type="match status" value="1"/>
</dbReference>
<protein>
    <submittedName>
        <fullName evidence="3">GST-like protein</fullName>
    </submittedName>
</protein>
<dbReference type="RefSeq" id="WP_100868391.1">
    <property type="nucleotide sequence ID" value="NZ_PHUF01000007.1"/>
</dbReference>
<dbReference type="InterPro" id="IPR010987">
    <property type="entry name" value="Glutathione-S-Trfase_C-like"/>
</dbReference>
<dbReference type="AlphaFoldDB" id="A0A2N0H3B4"/>
<dbReference type="InterPro" id="IPR036282">
    <property type="entry name" value="Glutathione-S-Trfase_C_sf"/>
</dbReference>
<dbReference type="OrthoDB" id="9803562at2"/>
<dbReference type="PROSITE" id="PS50405">
    <property type="entry name" value="GST_CTER"/>
    <property type="match status" value="1"/>
</dbReference>
<sequence length="237" mass="26574">MIDLHFVPTPNGHKISIMMEEVGLPYTVKAYDMLAGDHLKPEYRAINPNARLPAIVDLAPADGGEPFAVFETGAILEYLAEKTGQFIPTDLRGRSLCQQWLAWQISGFGPSHGQAHHFIRYAPLGQDYGVARYRNEAERLLHVLDRRLGEAEYLAGDYSIADMATWPWVRATRAIELSLEPFANVRRWFDAIGQRPGVQRGTSITNAPNLSSLRPQLNEQQWSNLFGENMLASARDA</sequence>